<dbReference type="SUPFAM" id="SSF53474">
    <property type="entry name" value="alpha/beta-Hydrolases"/>
    <property type="match status" value="1"/>
</dbReference>
<reference evidence="2" key="1">
    <citation type="submission" date="2025-08" db="UniProtKB">
        <authorList>
            <consortium name="Ensembl"/>
        </authorList>
    </citation>
    <scope>IDENTIFICATION</scope>
</reference>
<dbReference type="GO" id="GO:0047372">
    <property type="term" value="F:monoacylglycerol lipase activity"/>
    <property type="evidence" value="ECO:0007669"/>
    <property type="project" value="TreeGrafter"/>
</dbReference>
<dbReference type="AlphaFoldDB" id="A0A3Q4HSK1"/>
<reference evidence="2" key="2">
    <citation type="submission" date="2025-09" db="UniProtKB">
        <authorList>
            <consortium name="Ensembl"/>
        </authorList>
    </citation>
    <scope>IDENTIFICATION</scope>
</reference>
<dbReference type="PANTHER" id="PTHR10794">
    <property type="entry name" value="ABHYDROLASE DOMAIN-CONTAINING PROTEIN"/>
    <property type="match status" value="1"/>
</dbReference>
<dbReference type="InterPro" id="IPR029058">
    <property type="entry name" value="AB_hydrolase_fold"/>
</dbReference>
<dbReference type="GO" id="GO:0051793">
    <property type="term" value="P:medium-chain fatty acid catabolic process"/>
    <property type="evidence" value="ECO:0007669"/>
    <property type="project" value="TreeGrafter"/>
</dbReference>
<dbReference type="PANTHER" id="PTHR10794:SF60">
    <property type="entry name" value="PROTEIN ABHD1"/>
    <property type="match status" value="1"/>
</dbReference>
<evidence type="ECO:0000313" key="2">
    <source>
        <dbReference type="Ensembl" id="ENSNBRP00000023903.1"/>
    </source>
</evidence>
<organism evidence="2 3">
    <name type="scientific">Neolamprologus brichardi</name>
    <name type="common">Fairy cichlid</name>
    <name type="synonym">Lamprologus brichardi</name>
    <dbReference type="NCBI Taxonomy" id="32507"/>
    <lineage>
        <taxon>Eukaryota</taxon>
        <taxon>Metazoa</taxon>
        <taxon>Chordata</taxon>
        <taxon>Craniata</taxon>
        <taxon>Vertebrata</taxon>
        <taxon>Euteleostomi</taxon>
        <taxon>Actinopterygii</taxon>
        <taxon>Neopterygii</taxon>
        <taxon>Teleostei</taxon>
        <taxon>Neoteleostei</taxon>
        <taxon>Acanthomorphata</taxon>
        <taxon>Ovalentaria</taxon>
        <taxon>Cichlomorphae</taxon>
        <taxon>Cichliformes</taxon>
        <taxon>Cichlidae</taxon>
        <taxon>African cichlids</taxon>
        <taxon>Pseudocrenilabrinae</taxon>
        <taxon>Lamprologini</taxon>
        <taxon>Neolamprologus</taxon>
    </lineage>
</organism>
<dbReference type="GO" id="GO:0051792">
    <property type="term" value="P:medium-chain fatty acid biosynthetic process"/>
    <property type="evidence" value="ECO:0007669"/>
    <property type="project" value="TreeGrafter"/>
</dbReference>
<accession>A0A3Q4HSK1</accession>
<name>A0A3Q4HSK1_NEOBR</name>
<keyword evidence="3" id="KW-1185">Reference proteome</keyword>
<evidence type="ECO:0000313" key="3">
    <source>
        <dbReference type="Proteomes" id="UP000261580"/>
    </source>
</evidence>
<dbReference type="GeneTree" id="ENSGT00950000182902"/>
<dbReference type="Proteomes" id="UP000261580">
    <property type="component" value="Unassembled WGS sequence"/>
</dbReference>
<dbReference type="GO" id="GO:0008126">
    <property type="term" value="F:acetylesterase activity"/>
    <property type="evidence" value="ECO:0007669"/>
    <property type="project" value="TreeGrafter"/>
</dbReference>
<dbReference type="Ensembl" id="ENSNBRT00000024522.1">
    <property type="protein sequence ID" value="ENSNBRP00000023903.1"/>
    <property type="gene ID" value="ENSNBRG00000018182.1"/>
</dbReference>
<dbReference type="InterPro" id="IPR050960">
    <property type="entry name" value="AB_hydrolase_4_sf"/>
</dbReference>
<sequence length="394" mass="44424">MLLCDITLKFPSAELVLFSTLTLHLHTTDTAIIFFVPCSARLVCFGCFLVSYRCESISSCVFITPSPGLVSFQRPALVCSEAFSAFLYKHCPVVAERFSPTPWCWGGRLQTLVFAVLKSRPPVSYRNELIRTVDGGQISLDWLDNQASVTYPESSTRPTVLILPGITGNSQQSYVLHAISQATRHGYSMVLLNYLACKRTESGLVAGITISVPWDALKFSSSMEEPLNWLLFNRHITKSLHQILNRHRKILEKVVDVDYVLKARSIREFDERFTSLMFGYSSCMDYYRDASPVSGLQKVSSSRVCFVSTLLSVYIHLDFFFPAFTAFPVSVVQDLPNVALVLTAHGGHIAFLQGFFPLGESYMERLFGQFVHAVFEHREEMKQACGIREEQMKD</sequence>
<protein>
    <submittedName>
        <fullName evidence="2">Abhydrolase domain-containing protein 3-like</fullName>
    </submittedName>
</protein>
<evidence type="ECO:0000256" key="1">
    <source>
        <dbReference type="ARBA" id="ARBA00010884"/>
    </source>
</evidence>
<comment type="similarity">
    <text evidence="1">Belongs to the AB hydrolase superfamily. AB hydrolase 4 family.</text>
</comment>
<proteinExistence type="inferred from homology"/>
<dbReference type="Bgee" id="ENSNBRG00000018182">
    <property type="expression patterns" value="Expressed in blood and 4 other cell types or tissues"/>
</dbReference>